<keyword evidence="1" id="KW-0812">Transmembrane</keyword>
<keyword evidence="1" id="KW-0472">Membrane</keyword>
<gene>
    <name evidence="2" type="ORF">ED236_03175</name>
</gene>
<dbReference type="AlphaFoldDB" id="A0A3N0V6P5"/>
<dbReference type="EMBL" id="RJVP01000001">
    <property type="protein sequence ID" value="ROH88466.1"/>
    <property type="molecule type" value="Genomic_DNA"/>
</dbReference>
<feature type="transmembrane region" description="Helical" evidence="1">
    <location>
        <begin position="69"/>
        <end position="91"/>
    </location>
</feature>
<sequence length="161" mass="18222">MFNLQDKKRSAYCADDLMKLEASLNDYWDKSRVLESERIVDLEKHLWLANGAAATASVGFIQAKAVVSLWQYVGAWAFVSAILLLIILKYVSAFNSSRDRYRFQDAKSRFDAEEDSDRVFRTVRDAMFHVLARSYHVLQWGAGAAFIAGLIFTLIGVRCAA</sequence>
<protein>
    <submittedName>
        <fullName evidence="2">Uncharacterized protein</fullName>
    </submittedName>
</protein>
<dbReference type="Proteomes" id="UP000275137">
    <property type="component" value="Unassembled WGS sequence"/>
</dbReference>
<dbReference type="RefSeq" id="WP_123236457.1">
    <property type="nucleotide sequence ID" value="NZ_RJVP01000001.1"/>
</dbReference>
<keyword evidence="1" id="KW-1133">Transmembrane helix</keyword>
<evidence type="ECO:0000256" key="1">
    <source>
        <dbReference type="SAM" id="Phobius"/>
    </source>
</evidence>
<reference evidence="2 3" key="1">
    <citation type="submission" date="2018-10" db="EMBL/GenBank/DDBJ databases">
        <authorList>
            <person name="Chen W.-M."/>
        </authorList>
    </citation>
    <scope>NUCLEOTIDE SEQUENCE [LARGE SCALE GENOMIC DNA]</scope>
    <source>
        <strain evidence="2 3">H-5</strain>
    </source>
</reference>
<name>A0A3N0V6P5_9PROT</name>
<comment type="caution">
    <text evidence="2">The sequence shown here is derived from an EMBL/GenBank/DDBJ whole genome shotgun (WGS) entry which is preliminary data.</text>
</comment>
<proteinExistence type="predicted"/>
<evidence type="ECO:0000313" key="2">
    <source>
        <dbReference type="EMBL" id="ROH88466.1"/>
    </source>
</evidence>
<keyword evidence="3" id="KW-1185">Reference proteome</keyword>
<organism evidence="2 3">
    <name type="scientific">Pseudomethylobacillus aquaticus</name>
    <dbReference type="NCBI Taxonomy" id="2676064"/>
    <lineage>
        <taxon>Bacteria</taxon>
        <taxon>Pseudomonadati</taxon>
        <taxon>Pseudomonadota</taxon>
        <taxon>Betaproteobacteria</taxon>
        <taxon>Nitrosomonadales</taxon>
        <taxon>Methylophilaceae</taxon>
        <taxon>Pseudomethylobacillus</taxon>
    </lineage>
</organism>
<accession>A0A3N0V6P5</accession>
<evidence type="ECO:0000313" key="3">
    <source>
        <dbReference type="Proteomes" id="UP000275137"/>
    </source>
</evidence>
<feature type="transmembrane region" description="Helical" evidence="1">
    <location>
        <begin position="137"/>
        <end position="157"/>
    </location>
</feature>